<feature type="region of interest" description="Disordered" evidence="2">
    <location>
        <begin position="517"/>
        <end position="546"/>
    </location>
</feature>
<keyword evidence="1" id="KW-0862">Zinc</keyword>
<organism evidence="4 5">
    <name type="scientific">Prorocentrum cordatum</name>
    <dbReference type="NCBI Taxonomy" id="2364126"/>
    <lineage>
        <taxon>Eukaryota</taxon>
        <taxon>Sar</taxon>
        <taxon>Alveolata</taxon>
        <taxon>Dinophyceae</taxon>
        <taxon>Prorocentrales</taxon>
        <taxon>Prorocentraceae</taxon>
        <taxon>Prorocentrum</taxon>
    </lineage>
</organism>
<dbReference type="Pfam" id="PF13639">
    <property type="entry name" value="zf-RING_2"/>
    <property type="match status" value="1"/>
</dbReference>
<dbReference type="InterPro" id="IPR001841">
    <property type="entry name" value="Znf_RING"/>
</dbReference>
<feature type="region of interest" description="Disordered" evidence="2">
    <location>
        <begin position="242"/>
        <end position="278"/>
    </location>
</feature>
<keyword evidence="5" id="KW-1185">Reference proteome</keyword>
<evidence type="ECO:0000256" key="1">
    <source>
        <dbReference type="PROSITE-ProRule" id="PRU00175"/>
    </source>
</evidence>
<dbReference type="SMART" id="SM00184">
    <property type="entry name" value="RING"/>
    <property type="match status" value="1"/>
</dbReference>
<protein>
    <recommendedName>
        <fullName evidence="3">RING-type domain-containing protein</fullName>
    </recommendedName>
</protein>
<evidence type="ECO:0000259" key="3">
    <source>
        <dbReference type="PROSITE" id="PS50089"/>
    </source>
</evidence>
<keyword evidence="1" id="KW-0479">Metal-binding</keyword>
<accession>A0ABN9W969</accession>
<reference evidence="4" key="1">
    <citation type="submission" date="2023-10" db="EMBL/GenBank/DDBJ databases">
        <authorList>
            <person name="Chen Y."/>
            <person name="Shah S."/>
            <person name="Dougan E. K."/>
            <person name="Thang M."/>
            <person name="Chan C."/>
        </authorList>
    </citation>
    <scope>NUCLEOTIDE SEQUENCE [LARGE SCALE GENOMIC DNA]</scope>
</reference>
<dbReference type="PANTHER" id="PTHR47258:SF1">
    <property type="entry name" value="E3 UBIQUITIN-PROTEIN LIGASE XERICO-RELATED"/>
    <property type="match status" value="1"/>
</dbReference>
<name>A0ABN9W969_9DINO</name>
<dbReference type="PROSITE" id="PS50089">
    <property type="entry name" value="ZF_RING_2"/>
    <property type="match status" value="1"/>
</dbReference>
<evidence type="ECO:0000313" key="5">
    <source>
        <dbReference type="Proteomes" id="UP001189429"/>
    </source>
</evidence>
<dbReference type="SUPFAM" id="SSF57850">
    <property type="entry name" value="RING/U-box"/>
    <property type="match status" value="1"/>
</dbReference>
<dbReference type="PANTHER" id="PTHR47258">
    <property type="match status" value="1"/>
</dbReference>
<gene>
    <name evidence="4" type="ORF">PCOR1329_LOCUS64812</name>
</gene>
<feature type="compositionally biased region" description="Acidic residues" evidence="2">
    <location>
        <begin position="28"/>
        <end position="43"/>
    </location>
</feature>
<keyword evidence="1" id="KW-0863">Zinc-finger</keyword>
<feature type="region of interest" description="Disordered" evidence="2">
    <location>
        <begin position="317"/>
        <end position="342"/>
    </location>
</feature>
<dbReference type="Gene3D" id="3.30.40.10">
    <property type="entry name" value="Zinc/RING finger domain, C3HC4 (zinc finger)"/>
    <property type="match status" value="1"/>
</dbReference>
<sequence length="659" mass="70131">MLRSPVQAATEPRLDDGDGDMETLFLPDLDEEGAASANEETDATDVNAATASEEEAPSSHVAVCLLDPEALQGGRLEELSEQDRAARREVDQLFHPDSMWPWEDLAPELRAPAPATLPPAASKGGPAPLSVLQEEGSTAVLYVDPAGVQVVDNHFTRRAEPKDLDHPRVTRDEALIFPEIRPPLPLASAVRRPLVVASARDAVLGRFRLAPSPGALTDRPPVPREPPAVRVGFEGLWPPGGAAGSLRRGSLRQGSMSARARFARPRPPPGSGMRGALGSVPTPHAAARLAPRRPWEPAPPYLVQHQCVPAPSAALAPPWAQRQPGKGGASGGCGPEGVGASQEQAQSVNALQGAWSNMDCPSEHYVIAGHCVTRVDAQGPQHFTLHWDQQNRRLQWGTHGRLHLAWLCEGVIAWVPSVSNARAWRWQRAAAPAAPPAPRHLERPGLTAPAVVPPPAELSWRGGRAEGRWAEPGHAAADLRSFVPPEAVGLLHGYAPWRRPSVAARPPCRVRLSQPYAAAAPGGGQGASGSAPGGRRAGRQQGEKQLPCGLRASEVADLLYREITPNDYETLLRLDDTIARPTVSAGGLGSLPLAPCDDFLGEQCSVCLAAFEAADEVNSLPCGHHFHRACIGKWLGECSRQCPLCGTSYESDSSSSRPQ</sequence>
<evidence type="ECO:0000256" key="2">
    <source>
        <dbReference type="SAM" id="MobiDB-lite"/>
    </source>
</evidence>
<dbReference type="EMBL" id="CAUYUJ010018281">
    <property type="protein sequence ID" value="CAK0882241.1"/>
    <property type="molecule type" value="Genomic_DNA"/>
</dbReference>
<proteinExistence type="predicted"/>
<dbReference type="InterPro" id="IPR013083">
    <property type="entry name" value="Znf_RING/FYVE/PHD"/>
</dbReference>
<dbReference type="InterPro" id="IPR044249">
    <property type="entry name" value="XERICO-like"/>
</dbReference>
<dbReference type="Proteomes" id="UP001189429">
    <property type="component" value="Unassembled WGS sequence"/>
</dbReference>
<feature type="domain" description="RING-type" evidence="3">
    <location>
        <begin position="604"/>
        <end position="645"/>
    </location>
</feature>
<feature type="region of interest" description="Disordered" evidence="2">
    <location>
        <begin position="1"/>
        <end position="60"/>
    </location>
</feature>
<evidence type="ECO:0000313" key="4">
    <source>
        <dbReference type="EMBL" id="CAK0882241.1"/>
    </source>
</evidence>
<feature type="compositionally biased region" description="Gly residues" evidence="2">
    <location>
        <begin position="325"/>
        <end position="337"/>
    </location>
</feature>
<comment type="caution">
    <text evidence="4">The sequence shown here is derived from an EMBL/GenBank/DDBJ whole genome shotgun (WGS) entry which is preliminary data.</text>
</comment>